<sequence length="232" mass="26330">MGTLIFHILLFSAFLLAEVEMKGTVQEEELLIEFPEELISEPEVLEEEELPDQGEPMPNDPSSQLSETQSNRTNIASKQILESEDFFDDEYTNEVEAARQLSQNVRNQLSKETVKLEDIEMPVETTEGMERDSIKNVIYTGESNITYYLEDRYHLSLPIPVYLAQGGGKVVVDIVVDRQGRVVEAEPQKNSSVRDEQIFLYAKAAASRTIFNADPQAPELQRGTIHYLFIAQ</sequence>
<gene>
    <name evidence="2" type="ORF">SAMN05444280_13910</name>
</gene>
<evidence type="ECO:0000256" key="1">
    <source>
        <dbReference type="SAM" id="MobiDB-lite"/>
    </source>
</evidence>
<dbReference type="AlphaFoldDB" id="A0A1M6N427"/>
<name>A0A1M6N427_9BACT</name>
<dbReference type="EMBL" id="FQZE01000039">
    <property type="protein sequence ID" value="SHJ90430.1"/>
    <property type="molecule type" value="Genomic_DNA"/>
</dbReference>
<dbReference type="STRING" id="1168035.SAMN05444280_13910"/>
<proteinExistence type="predicted"/>
<dbReference type="Proteomes" id="UP000184050">
    <property type="component" value="Unassembled WGS sequence"/>
</dbReference>
<protein>
    <recommendedName>
        <fullName evidence="4">TonB family C-terminal domain-containing protein</fullName>
    </recommendedName>
</protein>
<keyword evidence="3" id="KW-1185">Reference proteome</keyword>
<evidence type="ECO:0000313" key="2">
    <source>
        <dbReference type="EMBL" id="SHJ90430.1"/>
    </source>
</evidence>
<feature type="region of interest" description="Disordered" evidence="1">
    <location>
        <begin position="46"/>
        <end position="71"/>
    </location>
</feature>
<organism evidence="2 3">
    <name type="scientific">Tangfeifania diversioriginum</name>
    <dbReference type="NCBI Taxonomy" id="1168035"/>
    <lineage>
        <taxon>Bacteria</taxon>
        <taxon>Pseudomonadati</taxon>
        <taxon>Bacteroidota</taxon>
        <taxon>Bacteroidia</taxon>
        <taxon>Marinilabiliales</taxon>
        <taxon>Prolixibacteraceae</taxon>
        <taxon>Tangfeifania</taxon>
    </lineage>
</organism>
<evidence type="ECO:0000313" key="3">
    <source>
        <dbReference type="Proteomes" id="UP000184050"/>
    </source>
</evidence>
<reference evidence="2 3" key="1">
    <citation type="submission" date="2016-11" db="EMBL/GenBank/DDBJ databases">
        <authorList>
            <person name="Jaros S."/>
            <person name="Januszkiewicz K."/>
            <person name="Wedrychowicz H."/>
        </authorList>
    </citation>
    <scope>NUCLEOTIDE SEQUENCE [LARGE SCALE GENOMIC DNA]</scope>
    <source>
        <strain evidence="2 3">DSM 27063</strain>
    </source>
</reference>
<accession>A0A1M6N427</accession>
<evidence type="ECO:0008006" key="4">
    <source>
        <dbReference type="Google" id="ProtNLM"/>
    </source>
</evidence>
<feature type="compositionally biased region" description="Polar residues" evidence="1">
    <location>
        <begin position="60"/>
        <end position="71"/>
    </location>
</feature>